<evidence type="ECO:0000313" key="6">
    <source>
        <dbReference type="Proteomes" id="UP000295391"/>
    </source>
</evidence>
<dbReference type="OrthoDB" id="9813962at2"/>
<comment type="similarity">
    <text evidence="4">Belongs to the Maf family.</text>
</comment>
<dbReference type="PIRSF" id="PIRSF006305">
    <property type="entry name" value="Maf"/>
    <property type="match status" value="1"/>
</dbReference>
<dbReference type="GO" id="GO:0047429">
    <property type="term" value="F:nucleoside triphosphate diphosphatase activity"/>
    <property type="evidence" value="ECO:0007669"/>
    <property type="project" value="UniProtKB-EC"/>
</dbReference>
<dbReference type="PANTHER" id="PTHR43213">
    <property type="entry name" value="BIFUNCTIONAL DTTP/UTP PYROPHOSPHATASE/METHYLTRANSFERASE PROTEIN-RELATED"/>
    <property type="match status" value="1"/>
</dbReference>
<dbReference type="EC" id="3.6.1.9" evidence="4"/>
<accession>A0A4V3DAF2</accession>
<evidence type="ECO:0000256" key="2">
    <source>
        <dbReference type="ARBA" id="ARBA00022801"/>
    </source>
</evidence>
<feature type="active site" description="Proton acceptor" evidence="4">
    <location>
        <position position="76"/>
    </location>
</feature>
<reference evidence="5 6" key="1">
    <citation type="submission" date="2019-03" db="EMBL/GenBank/DDBJ databases">
        <title>Genomic Encyclopedia of Type Strains, Phase III (KMG-III): the genomes of soil and plant-associated and newly described type strains.</title>
        <authorList>
            <person name="Whitman W."/>
        </authorList>
    </citation>
    <scope>NUCLEOTIDE SEQUENCE [LARGE SCALE GENOMIC DNA]</scope>
    <source>
        <strain evidence="5 6">CGMCC 1.7002</strain>
    </source>
</reference>
<dbReference type="HAMAP" id="MF_00528">
    <property type="entry name" value="Maf"/>
    <property type="match status" value="1"/>
</dbReference>
<sequence length="198" mass="21826">MKNNIILASKSVSRVQMLRNSGLNFDIVPAHVDERAIERNNQLSKLDQKSRTAHLAAAKAFAVAQKHPDYFVIGADQTIMLGQTPLHKPRDGAHLREQLKMMRGKTHSLVSAAIIAKNNEILAETSQTVKLTMRNFTDDELEKVIKIAGDELLQCAGGYQLEGPSVQLFEKVDGDYFTVLGLPLLPLLKALRDVGALS</sequence>
<comment type="cofactor">
    <cofactor evidence="1 4">
        <name>a divalent metal cation</name>
        <dbReference type="ChEBI" id="CHEBI:60240"/>
    </cofactor>
</comment>
<evidence type="ECO:0000256" key="4">
    <source>
        <dbReference type="HAMAP-Rule" id="MF_00528"/>
    </source>
</evidence>
<keyword evidence="6" id="KW-1185">Reference proteome</keyword>
<dbReference type="PANTHER" id="PTHR43213:SF5">
    <property type="entry name" value="BIFUNCTIONAL DTTP_UTP PYROPHOSPHATASE_METHYLTRANSFERASE PROTEIN-RELATED"/>
    <property type="match status" value="1"/>
</dbReference>
<evidence type="ECO:0000256" key="3">
    <source>
        <dbReference type="ARBA" id="ARBA00023080"/>
    </source>
</evidence>
<comment type="catalytic activity">
    <reaction evidence="4">
        <text>a 2'-deoxyribonucleoside 5'-triphosphate + H2O = a 2'-deoxyribonucleoside 5'-phosphate + diphosphate + H(+)</text>
        <dbReference type="Rhea" id="RHEA:44644"/>
        <dbReference type="ChEBI" id="CHEBI:15377"/>
        <dbReference type="ChEBI" id="CHEBI:15378"/>
        <dbReference type="ChEBI" id="CHEBI:33019"/>
        <dbReference type="ChEBI" id="CHEBI:61560"/>
        <dbReference type="ChEBI" id="CHEBI:65317"/>
        <dbReference type="EC" id="3.6.1.9"/>
    </reaction>
</comment>
<keyword evidence="2 4" id="KW-0378">Hydrolase</keyword>
<dbReference type="RefSeq" id="WP_133573491.1">
    <property type="nucleotide sequence ID" value="NZ_SNYR01000003.1"/>
</dbReference>
<protein>
    <recommendedName>
        <fullName evidence="4">Nucleoside triphosphate pyrophosphatase</fullName>
        <ecNumber evidence="4">3.6.1.9</ecNumber>
    </recommendedName>
    <alternativeName>
        <fullName evidence="4">Nucleotide pyrophosphatase</fullName>
        <shortName evidence="4">Nucleotide PPase</shortName>
    </alternativeName>
</protein>
<organism evidence="5 6">
    <name type="scientific">Maritalea mobilis</name>
    <dbReference type="NCBI Taxonomy" id="483324"/>
    <lineage>
        <taxon>Bacteria</taxon>
        <taxon>Pseudomonadati</taxon>
        <taxon>Pseudomonadota</taxon>
        <taxon>Alphaproteobacteria</taxon>
        <taxon>Hyphomicrobiales</taxon>
        <taxon>Devosiaceae</taxon>
        <taxon>Maritalea</taxon>
    </lineage>
</organism>
<name>A0A4V3DAF2_9HYPH</name>
<comment type="subcellular location">
    <subcellularLocation>
        <location evidence="4">Cytoplasm</location>
    </subcellularLocation>
</comment>
<proteinExistence type="inferred from homology"/>
<keyword evidence="4" id="KW-0963">Cytoplasm</keyword>
<dbReference type="InterPro" id="IPR003697">
    <property type="entry name" value="Maf-like"/>
</dbReference>
<dbReference type="AlphaFoldDB" id="A0A4V3DAF2"/>
<dbReference type="GO" id="GO:0009117">
    <property type="term" value="P:nucleotide metabolic process"/>
    <property type="evidence" value="ECO:0007669"/>
    <property type="project" value="UniProtKB-KW"/>
</dbReference>
<comment type="function">
    <text evidence="4">Nucleoside triphosphate pyrophosphatase. May have a dual role in cell division arrest and in preventing the incorporation of modified nucleotides into cellular nucleic acids.</text>
</comment>
<dbReference type="GO" id="GO:0005737">
    <property type="term" value="C:cytoplasm"/>
    <property type="evidence" value="ECO:0007669"/>
    <property type="project" value="UniProtKB-SubCell"/>
</dbReference>
<dbReference type="SUPFAM" id="SSF52972">
    <property type="entry name" value="ITPase-like"/>
    <property type="match status" value="1"/>
</dbReference>
<dbReference type="InterPro" id="IPR029001">
    <property type="entry name" value="ITPase-like_fam"/>
</dbReference>
<dbReference type="NCBIfam" id="TIGR00172">
    <property type="entry name" value="maf"/>
    <property type="match status" value="1"/>
</dbReference>
<dbReference type="Gene3D" id="3.90.950.10">
    <property type="match status" value="1"/>
</dbReference>
<gene>
    <name evidence="5" type="ORF">ATL17_2903</name>
</gene>
<dbReference type="Proteomes" id="UP000295391">
    <property type="component" value="Unassembled WGS sequence"/>
</dbReference>
<comment type="caution">
    <text evidence="5">The sequence shown here is derived from an EMBL/GenBank/DDBJ whole genome shotgun (WGS) entry which is preliminary data.</text>
</comment>
<keyword evidence="3 4" id="KW-0546">Nucleotide metabolism</keyword>
<comment type="catalytic activity">
    <reaction evidence="4">
        <text>a ribonucleoside 5'-triphosphate + H2O = a ribonucleoside 5'-phosphate + diphosphate + H(+)</text>
        <dbReference type="Rhea" id="RHEA:23996"/>
        <dbReference type="ChEBI" id="CHEBI:15377"/>
        <dbReference type="ChEBI" id="CHEBI:15378"/>
        <dbReference type="ChEBI" id="CHEBI:33019"/>
        <dbReference type="ChEBI" id="CHEBI:58043"/>
        <dbReference type="ChEBI" id="CHEBI:61557"/>
        <dbReference type="EC" id="3.6.1.9"/>
    </reaction>
</comment>
<evidence type="ECO:0000313" key="5">
    <source>
        <dbReference type="EMBL" id="TDQ61800.1"/>
    </source>
</evidence>
<evidence type="ECO:0000256" key="1">
    <source>
        <dbReference type="ARBA" id="ARBA00001968"/>
    </source>
</evidence>
<comment type="caution">
    <text evidence="4">Lacks conserved residue(s) required for the propagation of feature annotation.</text>
</comment>
<dbReference type="EMBL" id="SNYR01000003">
    <property type="protein sequence ID" value="TDQ61800.1"/>
    <property type="molecule type" value="Genomic_DNA"/>
</dbReference>
<dbReference type="Pfam" id="PF02545">
    <property type="entry name" value="Maf"/>
    <property type="match status" value="1"/>
</dbReference>